<feature type="transmembrane region" description="Helical" evidence="3">
    <location>
        <begin position="131"/>
        <end position="150"/>
    </location>
</feature>
<accession>A0ABV7JF50</accession>
<keyword evidence="6" id="KW-1185">Reference proteome</keyword>
<feature type="transmembrane region" description="Helical" evidence="3">
    <location>
        <begin position="52"/>
        <end position="74"/>
    </location>
</feature>
<feature type="domain" description="Histidine kinase" evidence="4">
    <location>
        <begin position="309"/>
        <end position="508"/>
    </location>
</feature>
<dbReference type="Proteomes" id="UP001595533">
    <property type="component" value="Unassembled WGS sequence"/>
</dbReference>
<name>A0ABV7JF50_9GAMM</name>
<comment type="caution">
    <text evidence="5">The sequence shown here is derived from an EMBL/GenBank/DDBJ whole genome shotgun (WGS) entry which is preliminary data.</text>
</comment>
<keyword evidence="3" id="KW-1133">Transmembrane helix</keyword>
<dbReference type="InterPro" id="IPR003661">
    <property type="entry name" value="HisK_dim/P_dom"/>
</dbReference>
<dbReference type="PANTHER" id="PTHR43065:SF52">
    <property type="entry name" value="SENSOR PROTEIN KINASE PILS"/>
    <property type="match status" value="1"/>
</dbReference>
<dbReference type="InterPro" id="IPR005467">
    <property type="entry name" value="His_kinase_dom"/>
</dbReference>
<dbReference type="SUPFAM" id="SSF47384">
    <property type="entry name" value="Homodimeric domain of signal transducing histidine kinase"/>
    <property type="match status" value="1"/>
</dbReference>
<dbReference type="SMART" id="SM00387">
    <property type="entry name" value="HATPase_c"/>
    <property type="match status" value="1"/>
</dbReference>
<organism evidence="5 6">
    <name type="scientific">Marinicella sediminis</name>
    <dbReference type="NCBI Taxonomy" id="1792834"/>
    <lineage>
        <taxon>Bacteria</taxon>
        <taxon>Pseudomonadati</taxon>
        <taxon>Pseudomonadota</taxon>
        <taxon>Gammaproteobacteria</taxon>
        <taxon>Lysobacterales</taxon>
        <taxon>Marinicellaceae</taxon>
        <taxon>Marinicella</taxon>
    </lineage>
</organism>
<evidence type="ECO:0000313" key="5">
    <source>
        <dbReference type="EMBL" id="MFC3194721.1"/>
    </source>
</evidence>
<dbReference type="InterPro" id="IPR003594">
    <property type="entry name" value="HATPase_dom"/>
</dbReference>
<sequence>MIRNNDQEQLYQLEKRNLRYLNLFRLFISLFFFLLINTQQLQDMFQPERHHLYLTFVINLYLAGSILIMVMTYLSKQVHAISASKLILFIDLLVMIYLAYATNGFSQGLATLPILAIGSAAVLFRKPLNIMLAPLTASALLWLMPVWIDFGPAVNVTQSSKLLHLLGYFVIALIGIRQSISYTSTLNMYKNQRQTISGLENMNQIIIEKLTNGVIIYQQDHVILHANQSAKKLLDMEDIIFFPEEILGFLLSNNDGMVYHTDHGMDLYLRKASVTEEKSFGVLFIEDSSYLKKAAQQLNLASLGKMSSSIAHEIRNPLAAIKTAAELLVESPDLQGQDKDISEIIVNQTTRANHIIEDILQMSRRKTANPQDLMLMDQLAEAKQQLVDELGVDPQRVQIIVPRDTVINFDPEHFKQIAWNLASNAIKHGESAELQMVVHGQVLDFKNQGDAFDEKKIRNLFEPFFTTHNRGTGLGLHICRQLCHDNHAELNYHYINGQHVFRIEFNLG</sequence>
<evidence type="ECO:0000256" key="1">
    <source>
        <dbReference type="ARBA" id="ARBA00000085"/>
    </source>
</evidence>
<gene>
    <name evidence="5" type="ORF">ACFODZ_10770</name>
</gene>
<evidence type="ECO:0000259" key="4">
    <source>
        <dbReference type="PROSITE" id="PS50109"/>
    </source>
</evidence>
<dbReference type="Pfam" id="PF25323">
    <property type="entry name" value="6TM_PilS"/>
    <property type="match status" value="1"/>
</dbReference>
<dbReference type="Pfam" id="PF00512">
    <property type="entry name" value="HisKA"/>
    <property type="match status" value="1"/>
</dbReference>
<evidence type="ECO:0000313" key="6">
    <source>
        <dbReference type="Proteomes" id="UP001595533"/>
    </source>
</evidence>
<reference evidence="6" key="1">
    <citation type="journal article" date="2019" name="Int. J. Syst. Evol. Microbiol.">
        <title>The Global Catalogue of Microorganisms (GCM) 10K type strain sequencing project: providing services to taxonomists for standard genome sequencing and annotation.</title>
        <authorList>
            <consortium name="The Broad Institute Genomics Platform"/>
            <consortium name="The Broad Institute Genome Sequencing Center for Infectious Disease"/>
            <person name="Wu L."/>
            <person name="Ma J."/>
        </authorList>
    </citation>
    <scope>NUCLEOTIDE SEQUENCE [LARGE SCALE GENOMIC DNA]</scope>
    <source>
        <strain evidence="6">KCTC 42953</strain>
    </source>
</reference>
<dbReference type="RefSeq" id="WP_077410772.1">
    <property type="nucleotide sequence ID" value="NZ_JBHRTS010000005.1"/>
</dbReference>
<dbReference type="Pfam" id="PF02518">
    <property type="entry name" value="HATPase_c"/>
    <property type="match status" value="1"/>
</dbReference>
<keyword evidence="5" id="KW-0808">Transferase</keyword>
<dbReference type="EC" id="2.7.13.3" evidence="2"/>
<dbReference type="Gene3D" id="3.30.565.10">
    <property type="entry name" value="Histidine kinase-like ATPase, C-terminal domain"/>
    <property type="match status" value="1"/>
</dbReference>
<feature type="transmembrane region" description="Helical" evidence="3">
    <location>
        <begin position="86"/>
        <end position="102"/>
    </location>
</feature>
<dbReference type="InterPro" id="IPR036097">
    <property type="entry name" value="HisK_dim/P_sf"/>
</dbReference>
<keyword evidence="3" id="KW-0812">Transmembrane</keyword>
<dbReference type="InterPro" id="IPR036890">
    <property type="entry name" value="HATPase_C_sf"/>
</dbReference>
<dbReference type="SMART" id="SM00388">
    <property type="entry name" value="HisKA"/>
    <property type="match status" value="1"/>
</dbReference>
<dbReference type="SUPFAM" id="SSF55874">
    <property type="entry name" value="ATPase domain of HSP90 chaperone/DNA topoisomerase II/histidine kinase"/>
    <property type="match status" value="1"/>
</dbReference>
<comment type="catalytic activity">
    <reaction evidence="1">
        <text>ATP + protein L-histidine = ADP + protein N-phospho-L-histidine.</text>
        <dbReference type="EC" id="2.7.13.3"/>
    </reaction>
</comment>
<dbReference type="EMBL" id="JBHRTS010000005">
    <property type="protein sequence ID" value="MFC3194721.1"/>
    <property type="molecule type" value="Genomic_DNA"/>
</dbReference>
<dbReference type="CDD" id="cd00082">
    <property type="entry name" value="HisKA"/>
    <property type="match status" value="1"/>
</dbReference>
<evidence type="ECO:0000256" key="2">
    <source>
        <dbReference type="ARBA" id="ARBA00012438"/>
    </source>
</evidence>
<dbReference type="PROSITE" id="PS50109">
    <property type="entry name" value="HIS_KIN"/>
    <property type="match status" value="1"/>
</dbReference>
<dbReference type="PANTHER" id="PTHR43065">
    <property type="entry name" value="SENSOR HISTIDINE KINASE"/>
    <property type="match status" value="1"/>
</dbReference>
<evidence type="ECO:0000256" key="3">
    <source>
        <dbReference type="SAM" id="Phobius"/>
    </source>
</evidence>
<feature type="transmembrane region" description="Helical" evidence="3">
    <location>
        <begin position="20"/>
        <end position="40"/>
    </location>
</feature>
<protein>
    <recommendedName>
        <fullName evidence="2">histidine kinase</fullName>
        <ecNumber evidence="2">2.7.13.3</ecNumber>
    </recommendedName>
</protein>
<dbReference type="GO" id="GO:0016301">
    <property type="term" value="F:kinase activity"/>
    <property type="evidence" value="ECO:0007669"/>
    <property type="project" value="UniProtKB-KW"/>
</dbReference>
<dbReference type="Gene3D" id="1.10.287.130">
    <property type="match status" value="1"/>
</dbReference>
<proteinExistence type="predicted"/>
<keyword evidence="3" id="KW-0472">Membrane</keyword>
<keyword evidence="5" id="KW-0418">Kinase</keyword>
<feature type="transmembrane region" description="Helical" evidence="3">
    <location>
        <begin position="162"/>
        <end position="180"/>
    </location>
</feature>